<dbReference type="InterPro" id="IPR011991">
    <property type="entry name" value="ArsR-like_HTH"/>
</dbReference>
<evidence type="ECO:0000313" key="1">
    <source>
        <dbReference type="EMBL" id="AZA08726.1"/>
    </source>
</evidence>
<sequence>MSIRAVAWVSDEVDDISPTERAVLYFLADKARDHSGTQQAWPSTVFMADRLGMNRSTVQRSIKKLRDSGLIVRGDQSLVARRGGGRRPVVWALNVPSKPQGE</sequence>
<dbReference type="OrthoDB" id="3731942at2"/>
<dbReference type="InterPro" id="IPR036388">
    <property type="entry name" value="WH-like_DNA-bd_sf"/>
</dbReference>
<protein>
    <submittedName>
        <fullName evidence="1">MarR family protein</fullName>
    </submittedName>
</protein>
<reference evidence="1 2" key="1">
    <citation type="submission" date="2018-11" db="EMBL/GenBank/DDBJ databases">
        <authorList>
            <person name="Kleinhagauer T."/>
            <person name="Glaeser S.P."/>
            <person name="Spergser J."/>
            <person name="Ruckert C."/>
            <person name="Kaempfer P."/>
            <person name="Busse H.-J."/>
        </authorList>
    </citation>
    <scope>NUCLEOTIDE SEQUENCE [LARGE SCALE GENOMIC DNA]</scope>
    <source>
        <strain evidence="1 2">812CH</strain>
    </source>
</reference>
<dbReference type="Pfam" id="PF13730">
    <property type="entry name" value="HTH_36"/>
    <property type="match status" value="1"/>
</dbReference>
<dbReference type="EMBL" id="CP033898">
    <property type="protein sequence ID" value="AZA08726.1"/>
    <property type="molecule type" value="Genomic_DNA"/>
</dbReference>
<dbReference type="AlphaFoldDB" id="A0A3G6IT29"/>
<dbReference type="CDD" id="cd00090">
    <property type="entry name" value="HTH_ARSR"/>
    <property type="match status" value="1"/>
</dbReference>
<dbReference type="Proteomes" id="UP000271426">
    <property type="component" value="Chromosome"/>
</dbReference>
<gene>
    <name evidence="1" type="ORF">CPPEL_02975</name>
</gene>
<evidence type="ECO:0000313" key="2">
    <source>
        <dbReference type="Proteomes" id="UP000271426"/>
    </source>
</evidence>
<organism evidence="1 2">
    <name type="scientific">Corynebacterium pseudopelargi</name>
    <dbReference type="NCBI Taxonomy" id="2080757"/>
    <lineage>
        <taxon>Bacteria</taxon>
        <taxon>Bacillati</taxon>
        <taxon>Actinomycetota</taxon>
        <taxon>Actinomycetes</taxon>
        <taxon>Mycobacteriales</taxon>
        <taxon>Corynebacteriaceae</taxon>
        <taxon>Corynebacterium</taxon>
    </lineage>
</organism>
<keyword evidence="2" id="KW-1185">Reference proteome</keyword>
<name>A0A3G6IT29_9CORY</name>
<dbReference type="RefSeq" id="WP_123959734.1">
    <property type="nucleotide sequence ID" value="NZ_CP033898.1"/>
</dbReference>
<dbReference type="KEGG" id="cpso:CPPEL_02975"/>
<dbReference type="Gene3D" id="1.10.10.10">
    <property type="entry name" value="Winged helix-like DNA-binding domain superfamily/Winged helix DNA-binding domain"/>
    <property type="match status" value="1"/>
</dbReference>
<dbReference type="SUPFAM" id="SSF46785">
    <property type="entry name" value="Winged helix' DNA-binding domain"/>
    <property type="match status" value="1"/>
</dbReference>
<proteinExistence type="predicted"/>
<accession>A0A3G6IT29</accession>
<dbReference type="InterPro" id="IPR036390">
    <property type="entry name" value="WH_DNA-bd_sf"/>
</dbReference>